<evidence type="ECO:0000313" key="14">
    <source>
        <dbReference type="EMBL" id="CAB0038393.1"/>
    </source>
</evidence>
<keyword evidence="8" id="KW-0653">Protein transport</keyword>
<dbReference type="Pfam" id="PF00400">
    <property type="entry name" value="WD40"/>
    <property type="match status" value="2"/>
</dbReference>
<dbReference type="GO" id="GO:0005789">
    <property type="term" value="C:endoplasmic reticulum membrane"/>
    <property type="evidence" value="ECO:0007669"/>
    <property type="project" value="UniProtKB-SubCell"/>
</dbReference>
<dbReference type="InterPro" id="IPR045260">
    <property type="entry name" value="Sec12-like"/>
</dbReference>
<evidence type="ECO:0000256" key="7">
    <source>
        <dbReference type="ARBA" id="ARBA00022892"/>
    </source>
</evidence>
<dbReference type="GO" id="GO:0005085">
    <property type="term" value="F:guanyl-nucleotide exchange factor activity"/>
    <property type="evidence" value="ECO:0007669"/>
    <property type="project" value="InterPro"/>
</dbReference>
<feature type="region of interest" description="Disordered" evidence="12">
    <location>
        <begin position="122"/>
        <end position="149"/>
    </location>
</feature>
<dbReference type="PANTHER" id="PTHR23284">
    <property type="entry name" value="PROLACTIN REGULATORY ELEMENT BINDING PROTEIN"/>
    <property type="match status" value="1"/>
</dbReference>
<evidence type="ECO:0000256" key="9">
    <source>
        <dbReference type="ARBA" id="ARBA00022989"/>
    </source>
</evidence>
<dbReference type="SMART" id="SM00320">
    <property type="entry name" value="WD40"/>
    <property type="match status" value="3"/>
</dbReference>
<feature type="repeat" description="WD" evidence="11">
    <location>
        <begin position="213"/>
        <end position="254"/>
    </location>
</feature>
<evidence type="ECO:0000256" key="13">
    <source>
        <dbReference type="SAM" id="Phobius"/>
    </source>
</evidence>
<evidence type="ECO:0000256" key="4">
    <source>
        <dbReference type="ARBA" id="ARBA00022692"/>
    </source>
</evidence>
<sequence>MSWKRRQDGLLAMINFPPYSLQMLTSRHVLVGGGGGSSKTGIANGFEIFEISHNGQQFVAEEVTRYETGPNVVMNSATYNNGKKIWLVAGQESHCQLYNIQLKVVTAENGEISKKYNFPKREDLRQRRKGSKEEPSLKRENIEDIKNDSTTEKHKKLQLLIKPADSIQTDFGSGQPLQRVVRISPNGNIMATGGTDGLIRLWHFPQLNSLHELKGHSKEIDDIDFCPKSKQIATVAKDGKLIIWDVNTFNKNKELSWNPSDAEKCIFKRCRFRKTVADDNPSNPKLLFSISNSLPSRDRSRSKMHYGFLQQWNVDLGQMDRVVKYKENLSELAVSDDGKFVAVGTMSSGTVDLFIAFNLQRLLHVPNAHNMFITNLEFLPTSLDGPAITSNCETAVISCSVDNKIRIHSVPYRHTLPFWLFVIFIIVSICGAFILCSYLGL</sequence>
<dbReference type="InterPro" id="IPR015943">
    <property type="entry name" value="WD40/YVTN_repeat-like_dom_sf"/>
</dbReference>
<evidence type="ECO:0000313" key="15">
    <source>
        <dbReference type="Proteomes" id="UP000479190"/>
    </source>
</evidence>
<evidence type="ECO:0000256" key="10">
    <source>
        <dbReference type="ARBA" id="ARBA00023136"/>
    </source>
</evidence>
<comment type="subcellular location">
    <subcellularLocation>
        <location evidence="1">Endoplasmic reticulum membrane</location>
        <topology evidence="1">Single-pass membrane protein</topology>
    </subcellularLocation>
</comment>
<dbReference type="GO" id="GO:0015031">
    <property type="term" value="P:protein transport"/>
    <property type="evidence" value="ECO:0007669"/>
    <property type="project" value="UniProtKB-KW"/>
</dbReference>
<feature type="repeat" description="WD" evidence="11">
    <location>
        <begin position="181"/>
        <end position="212"/>
    </location>
</feature>
<proteinExistence type="predicted"/>
<dbReference type="AlphaFoldDB" id="A0A6H5IRZ7"/>
<keyword evidence="9 13" id="KW-1133">Transmembrane helix</keyword>
<evidence type="ECO:0000256" key="6">
    <source>
        <dbReference type="ARBA" id="ARBA00022824"/>
    </source>
</evidence>
<dbReference type="SUPFAM" id="SSF50978">
    <property type="entry name" value="WD40 repeat-like"/>
    <property type="match status" value="1"/>
</dbReference>
<organism evidence="14 15">
    <name type="scientific">Trichogramma brassicae</name>
    <dbReference type="NCBI Taxonomy" id="86971"/>
    <lineage>
        <taxon>Eukaryota</taxon>
        <taxon>Metazoa</taxon>
        <taxon>Ecdysozoa</taxon>
        <taxon>Arthropoda</taxon>
        <taxon>Hexapoda</taxon>
        <taxon>Insecta</taxon>
        <taxon>Pterygota</taxon>
        <taxon>Neoptera</taxon>
        <taxon>Endopterygota</taxon>
        <taxon>Hymenoptera</taxon>
        <taxon>Apocrita</taxon>
        <taxon>Proctotrupomorpha</taxon>
        <taxon>Chalcidoidea</taxon>
        <taxon>Trichogrammatidae</taxon>
        <taxon>Trichogramma</taxon>
    </lineage>
</organism>
<reference evidence="14 15" key="1">
    <citation type="submission" date="2020-02" db="EMBL/GenBank/DDBJ databases">
        <authorList>
            <person name="Ferguson B K."/>
        </authorList>
    </citation>
    <scope>NUCLEOTIDE SEQUENCE [LARGE SCALE GENOMIC DNA]</scope>
</reference>
<evidence type="ECO:0000256" key="11">
    <source>
        <dbReference type="PROSITE-ProRule" id="PRU00221"/>
    </source>
</evidence>
<dbReference type="GO" id="GO:0006888">
    <property type="term" value="P:endoplasmic reticulum to Golgi vesicle-mediated transport"/>
    <property type="evidence" value="ECO:0007669"/>
    <property type="project" value="TreeGrafter"/>
</dbReference>
<dbReference type="EMBL" id="CADCXV010000905">
    <property type="protein sequence ID" value="CAB0038393.1"/>
    <property type="molecule type" value="Genomic_DNA"/>
</dbReference>
<dbReference type="PANTHER" id="PTHR23284:SF0">
    <property type="entry name" value="PROLACTIN REGULATORY ELEMENT-BINDING PROTEIN"/>
    <property type="match status" value="1"/>
</dbReference>
<keyword evidence="10 13" id="KW-0472">Membrane</keyword>
<name>A0A6H5IRZ7_9HYME</name>
<keyword evidence="7" id="KW-0931">ER-Golgi transport</keyword>
<evidence type="ECO:0000256" key="5">
    <source>
        <dbReference type="ARBA" id="ARBA00022737"/>
    </source>
</evidence>
<dbReference type="InterPro" id="IPR019775">
    <property type="entry name" value="WD40_repeat_CS"/>
</dbReference>
<evidence type="ECO:0000256" key="1">
    <source>
        <dbReference type="ARBA" id="ARBA00004389"/>
    </source>
</evidence>
<dbReference type="Gene3D" id="2.130.10.10">
    <property type="entry name" value="YVTN repeat-like/Quinoprotein amine dehydrogenase"/>
    <property type="match status" value="1"/>
</dbReference>
<evidence type="ECO:0000256" key="2">
    <source>
        <dbReference type="ARBA" id="ARBA00022448"/>
    </source>
</evidence>
<accession>A0A6H5IRZ7</accession>
<protein>
    <submittedName>
        <fullName evidence="14">Uncharacterized protein</fullName>
    </submittedName>
</protein>
<dbReference type="InterPro" id="IPR036322">
    <property type="entry name" value="WD40_repeat_dom_sf"/>
</dbReference>
<keyword evidence="6" id="KW-0256">Endoplasmic reticulum</keyword>
<evidence type="ECO:0000256" key="8">
    <source>
        <dbReference type="ARBA" id="ARBA00022927"/>
    </source>
</evidence>
<keyword evidence="15" id="KW-1185">Reference proteome</keyword>
<keyword evidence="5" id="KW-0677">Repeat</keyword>
<dbReference type="PROSITE" id="PS50082">
    <property type="entry name" value="WD_REPEATS_2"/>
    <property type="match status" value="2"/>
</dbReference>
<gene>
    <name evidence="14" type="ORF">TBRA_LOCUS10178</name>
</gene>
<keyword evidence="2" id="KW-0813">Transport</keyword>
<evidence type="ECO:0000256" key="3">
    <source>
        <dbReference type="ARBA" id="ARBA00022574"/>
    </source>
</evidence>
<dbReference type="OrthoDB" id="2013972at2759"/>
<dbReference type="InterPro" id="IPR001680">
    <property type="entry name" value="WD40_rpt"/>
</dbReference>
<dbReference type="GO" id="GO:0003400">
    <property type="term" value="P:regulation of COPII vesicle coating"/>
    <property type="evidence" value="ECO:0007669"/>
    <property type="project" value="TreeGrafter"/>
</dbReference>
<keyword evidence="4 13" id="KW-0812">Transmembrane</keyword>
<dbReference type="PROSITE" id="PS00678">
    <property type="entry name" value="WD_REPEATS_1"/>
    <property type="match status" value="1"/>
</dbReference>
<dbReference type="Proteomes" id="UP000479190">
    <property type="component" value="Unassembled WGS sequence"/>
</dbReference>
<keyword evidence="3 11" id="KW-0853">WD repeat</keyword>
<feature type="transmembrane region" description="Helical" evidence="13">
    <location>
        <begin position="416"/>
        <end position="440"/>
    </location>
</feature>
<dbReference type="PROSITE" id="PS50294">
    <property type="entry name" value="WD_REPEATS_REGION"/>
    <property type="match status" value="1"/>
</dbReference>
<evidence type="ECO:0000256" key="12">
    <source>
        <dbReference type="SAM" id="MobiDB-lite"/>
    </source>
</evidence>